<dbReference type="AlphaFoldDB" id="W5TQW7"/>
<evidence type="ECO:0000313" key="4">
    <source>
        <dbReference type="EMBL" id="AHH21343.1"/>
    </source>
</evidence>
<evidence type="ECO:0000256" key="1">
    <source>
        <dbReference type="ARBA" id="ARBA00023125"/>
    </source>
</evidence>
<dbReference type="InterPro" id="IPR050109">
    <property type="entry name" value="HTH-type_TetR-like_transc_reg"/>
</dbReference>
<name>W5TQW7_9NOCA</name>
<dbReference type="GO" id="GO:0003700">
    <property type="term" value="F:DNA-binding transcription factor activity"/>
    <property type="evidence" value="ECO:0007669"/>
    <property type="project" value="TreeGrafter"/>
</dbReference>
<organism evidence="4 5">
    <name type="scientific">Nocardia nova SH22a</name>
    <dbReference type="NCBI Taxonomy" id="1415166"/>
    <lineage>
        <taxon>Bacteria</taxon>
        <taxon>Bacillati</taxon>
        <taxon>Actinomycetota</taxon>
        <taxon>Actinomycetes</taxon>
        <taxon>Mycobacteriales</taxon>
        <taxon>Nocardiaceae</taxon>
        <taxon>Nocardia</taxon>
    </lineage>
</organism>
<accession>W5TQW7</accession>
<dbReference type="SUPFAM" id="SSF46689">
    <property type="entry name" value="Homeodomain-like"/>
    <property type="match status" value="1"/>
</dbReference>
<dbReference type="HOGENOM" id="CLU_097922_0_0_11"/>
<sequence length="193" mass="20855">MARVRMARENRYEQLVTSAWTIVREEGADALTLGHLAEVAGVTKPVVYSHFPSRSALLVALFEEYDARQIAALDSAVDTAEVSLPTHARAIATSHVDCVLGQGRELAGVIAALEGTRELADFKRRSDEKYLGRCRAILERFVDGGTVPTPTLTAIFGAAEALSAAAALGSVSRDEAREELTATIVSTMERLRR</sequence>
<protein>
    <submittedName>
        <fullName evidence="4">Putative transcriptional regulator, TetR family</fullName>
    </submittedName>
</protein>
<dbReference type="InterPro" id="IPR001647">
    <property type="entry name" value="HTH_TetR"/>
</dbReference>
<dbReference type="STRING" id="1415166.NONO_c65730"/>
<dbReference type="EMBL" id="CP006850">
    <property type="protein sequence ID" value="AHH21343.1"/>
    <property type="molecule type" value="Genomic_DNA"/>
</dbReference>
<dbReference type="RefSeq" id="WP_025352653.1">
    <property type="nucleotide sequence ID" value="NZ_CP006850.1"/>
</dbReference>
<gene>
    <name evidence="4" type="ORF">NONO_c65730</name>
</gene>
<dbReference type="Proteomes" id="UP000019150">
    <property type="component" value="Chromosome"/>
</dbReference>
<dbReference type="eggNOG" id="COG1309">
    <property type="taxonomic scope" value="Bacteria"/>
</dbReference>
<dbReference type="KEGG" id="nno:NONO_c65730"/>
<dbReference type="PANTHER" id="PTHR30055:SF223">
    <property type="entry name" value="HTH-TYPE TRANSCRIPTIONAL REGULATOR UIDR"/>
    <property type="match status" value="1"/>
</dbReference>
<dbReference type="PRINTS" id="PR00455">
    <property type="entry name" value="HTHTETR"/>
</dbReference>
<dbReference type="PANTHER" id="PTHR30055">
    <property type="entry name" value="HTH-TYPE TRANSCRIPTIONAL REGULATOR RUTR"/>
    <property type="match status" value="1"/>
</dbReference>
<keyword evidence="5" id="KW-1185">Reference proteome</keyword>
<dbReference type="Gene3D" id="1.10.357.10">
    <property type="entry name" value="Tetracycline Repressor, domain 2"/>
    <property type="match status" value="1"/>
</dbReference>
<dbReference type="OrthoDB" id="70491at2"/>
<evidence type="ECO:0000256" key="2">
    <source>
        <dbReference type="PROSITE-ProRule" id="PRU00335"/>
    </source>
</evidence>
<dbReference type="PATRIC" id="fig|1415166.3.peg.6753"/>
<dbReference type="GO" id="GO:0000976">
    <property type="term" value="F:transcription cis-regulatory region binding"/>
    <property type="evidence" value="ECO:0007669"/>
    <property type="project" value="TreeGrafter"/>
</dbReference>
<proteinExistence type="predicted"/>
<dbReference type="Pfam" id="PF00440">
    <property type="entry name" value="TetR_N"/>
    <property type="match status" value="1"/>
</dbReference>
<reference evidence="4 5" key="1">
    <citation type="journal article" date="2014" name="Appl. Environ. Microbiol.">
        <title>Insights into the Microbial Degradation of Rubber and Gutta-Percha by Analysis of the Complete Genome of Nocardia nova SH22a.</title>
        <authorList>
            <person name="Luo Q."/>
            <person name="Hiessl S."/>
            <person name="Poehlein A."/>
            <person name="Daniel R."/>
            <person name="Steinbuchel A."/>
        </authorList>
    </citation>
    <scope>NUCLEOTIDE SEQUENCE [LARGE SCALE GENOMIC DNA]</scope>
    <source>
        <strain evidence="4">SH22a</strain>
    </source>
</reference>
<evidence type="ECO:0000259" key="3">
    <source>
        <dbReference type="PROSITE" id="PS50977"/>
    </source>
</evidence>
<dbReference type="PROSITE" id="PS50977">
    <property type="entry name" value="HTH_TETR_2"/>
    <property type="match status" value="1"/>
</dbReference>
<evidence type="ECO:0000313" key="5">
    <source>
        <dbReference type="Proteomes" id="UP000019150"/>
    </source>
</evidence>
<dbReference type="InterPro" id="IPR009057">
    <property type="entry name" value="Homeodomain-like_sf"/>
</dbReference>
<feature type="DNA-binding region" description="H-T-H motif" evidence="2">
    <location>
        <begin position="32"/>
        <end position="51"/>
    </location>
</feature>
<keyword evidence="1 2" id="KW-0238">DNA-binding</keyword>
<feature type="domain" description="HTH tetR-type" evidence="3">
    <location>
        <begin position="9"/>
        <end position="69"/>
    </location>
</feature>